<protein>
    <submittedName>
        <fullName evidence="5">Tubulin-tyrosine ligase family protein</fullName>
    </submittedName>
</protein>
<reference evidence="5" key="1">
    <citation type="submission" date="2018-10" db="EMBL/GenBank/DDBJ databases">
        <title>Hidden diversity of soil giant viruses.</title>
        <authorList>
            <person name="Schulz F."/>
            <person name="Alteio L."/>
            <person name="Goudeau D."/>
            <person name="Ryan E.M."/>
            <person name="Malmstrom R.R."/>
            <person name="Blanchard J."/>
            <person name="Woyke T."/>
        </authorList>
    </citation>
    <scope>NUCLEOTIDE SEQUENCE</scope>
    <source>
        <strain evidence="5">TEV1</strain>
    </source>
</reference>
<organism evidence="5">
    <name type="scientific">Terrestrivirus sp</name>
    <dbReference type="NCBI Taxonomy" id="2487775"/>
    <lineage>
        <taxon>Viruses</taxon>
        <taxon>Varidnaviria</taxon>
        <taxon>Bamfordvirae</taxon>
        <taxon>Nucleocytoviricota</taxon>
        <taxon>Megaviricetes</taxon>
        <taxon>Imitervirales</taxon>
        <taxon>Mimiviridae</taxon>
        <taxon>Klosneuvirinae</taxon>
    </lineage>
</organism>
<evidence type="ECO:0000313" key="5">
    <source>
        <dbReference type="EMBL" id="AYV75895.1"/>
    </source>
</evidence>
<dbReference type="GO" id="GO:0015631">
    <property type="term" value="F:tubulin binding"/>
    <property type="evidence" value="ECO:0007669"/>
    <property type="project" value="TreeGrafter"/>
</dbReference>
<proteinExistence type="predicted"/>
<dbReference type="GO" id="GO:0005524">
    <property type="term" value="F:ATP binding"/>
    <property type="evidence" value="ECO:0007669"/>
    <property type="project" value="UniProtKB-KW"/>
</dbReference>
<dbReference type="Gene3D" id="3.30.470.20">
    <property type="entry name" value="ATP-grasp fold, B domain"/>
    <property type="match status" value="1"/>
</dbReference>
<sequence length="437" mass="49804">MNDSVNNFMDSYNKLINSIGENSVYGIIILFILVVIVILIFYNLLAASKCRSTESMIDIKPLHNPNFSRSKCDYRMGETMQKVLSENNINDTKKETGGGIQLTCGYDEIDKEINKLNPSSDQRIHIIHNADHVSAKDYLWNRLVISAGIDKAKTIMPNTYILKNNVDRQRLQHDFKPGNLYIMKKNIQRQEGLKITNSLDEMLSAPASYVLTQELLQDPYVINVSQDPHKMDNRKINMRFYVLVVCKDTNMDVYVFNDGFMYYTAEPFRKGTTESGPNVTTGYCERTIYEQNPLTHGDFKQYLDRTDRPLTVAEENVKSQGLKIGSVVFNRIYNLLREVFTCIIGKACEGDRLRNNVSFQLFGADIAINDQLWPMIMEVNKGPNIGPHGGENDRDPVLKRKVVKDMLKIVGAVQDNEPNGFMQIINKEGDELGKVCI</sequence>
<dbReference type="InterPro" id="IPR004344">
    <property type="entry name" value="TTL/TTLL_fam"/>
</dbReference>
<keyword evidence="4" id="KW-0472">Membrane</keyword>
<keyword evidence="2" id="KW-0547">Nucleotide-binding</keyword>
<accession>A0A3G4ZM23</accession>
<gene>
    <name evidence="5" type="ORF">Terrestrivirus3_164</name>
</gene>
<dbReference type="PROSITE" id="PS51221">
    <property type="entry name" value="TTL"/>
    <property type="match status" value="1"/>
</dbReference>
<evidence type="ECO:0000256" key="4">
    <source>
        <dbReference type="SAM" id="Phobius"/>
    </source>
</evidence>
<feature type="transmembrane region" description="Helical" evidence="4">
    <location>
        <begin position="24"/>
        <end position="45"/>
    </location>
</feature>
<dbReference type="Pfam" id="PF03133">
    <property type="entry name" value="TTL"/>
    <property type="match status" value="1"/>
</dbReference>
<keyword evidence="4" id="KW-1133">Transmembrane helix</keyword>
<evidence type="ECO:0000256" key="1">
    <source>
        <dbReference type="ARBA" id="ARBA00022598"/>
    </source>
</evidence>
<name>A0A3G4ZM23_9VIRU</name>
<keyword evidence="1 5" id="KW-0436">Ligase</keyword>
<keyword evidence="4" id="KW-0812">Transmembrane</keyword>
<dbReference type="GO" id="GO:0070740">
    <property type="term" value="F:tubulin-glutamic acid ligase activity"/>
    <property type="evidence" value="ECO:0007669"/>
    <property type="project" value="TreeGrafter"/>
</dbReference>
<dbReference type="PANTHER" id="PTHR12241">
    <property type="entry name" value="TUBULIN POLYGLUTAMYLASE"/>
    <property type="match status" value="1"/>
</dbReference>
<dbReference type="EMBL" id="MK071981">
    <property type="protein sequence ID" value="AYV75895.1"/>
    <property type="molecule type" value="Genomic_DNA"/>
</dbReference>
<keyword evidence="3" id="KW-0067">ATP-binding</keyword>
<evidence type="ECO:0000256" key="3">
    <source>
        <dbReference type="ARBA" id="ARBA00022840"/>
    </source>
</evidence>
<evidence type="ECO:0000256" key="2">
    <source>
        <dbReference type="ARBA" id="ARBA00022741"/>
    </source>
</evidence>
<dbReference type="GO" id="GO:0000226">
    <property type="term" value="P:microtubule cytoskeleton organization"/>
    <property type="evidence" value="ECO:0007669"/>
    <property type="project" value="TreeGrafter"/>
</dbReference>